<dbReference type="GO" id="GO:0044718">
    <property type="term" value="P:siderophore transmembrane transport"/>
    <property type="evidence" value="ECO:0007669"/>
    <property type="project" value="TreeGrafter"/>
</dbReference>
<organism evidence="11 12">
    <name type="scientific">Phenylobacterium parvum</name>
    <dbReference type="NCBI Taxonomy" id="2201350"/>
    <lineage>
        <taxon>Bacteria</taxon>
        <taxon>Pseudomonadati</taxon>
        <taxon>Pseudomonadota</taxon>
        <taxon>Alphaproteobacteria</taxon>
        <taxon>Caulobacterales</taxon>
        <taxon>Caulobacteraceae</taxon>
        <taxon>Phenylobacterium</taxon>
    </lineage>
</organism>
<comment type="subcellular location">
    <subcellularLocation>
        <location evidence="1">Cell outer membrane</location>
        <topology evidence="1">Multi-pass membrane protein</topology>
    </subcellularLocation>
</comment>
<dbReference type="Gene3D" id="2.40.170.20">
    <property type="entry name" value="TonB-dependent receptor, beta-barrel domain"/>
    <property type="match status" value="1"/>
</dbReference>
<dbReference type="SUPFAM" id="SSF56935">
    <property type="entry name" value="Porins"/>
    <property type="match status" value="1"/>
</dbReference>
<dbReference type="Proteomes" id="UP000247763">
    <property type="component" value="Chromosome"/>
</dbReference>
<evidence type="ECO:0000256" key="5">
    <source>
        <dbReference type="ARBA" id="ARBA00022729"/>
    </source>
</evidence>
<evidence type="ECO:0000313" key="12">
    <source>
        <dbReference type="Proteomes" id="UP000247763"/>
    </source>
</evidence>
<dbReference type="GO" id="GO:0009279">
    <property type="term" value="C:cell outer membrane"/>
    <property type="evidence" value="ECO:0007669"/>
    <property type="project" value="UniProtKB-SubCell"/>
</dbReference>
<keyword evidence="3" id="KW-1134">Transmembrane beta strand</keyword>
<dbReference type="InterPro" id="IPR036942">
    <property type="entry name" value="Beta-barrel_TonB_sf"/>
</dbReference>
<keyword evidence="2" id="KW-0813">Transport</keyword>
<dbReference type="GO" id="GO:0015344">
    <property type="term" value="F:siderophore uptake transmembrane transporter activity"/>
    <property type="evidence" value="ECO:0007669"/>
    <property type="project" value="TreeGrafter"/>
</dbReference>
<reference evidence="12" key="1">
    <citation type="submission" date="2018-05" db="EMBL/GenBank/DDBJ databases">
        <title>Genome sequencing of Phenylobacterium sp. HYN0004.</title>
        <authorList>
            <person name="Yi H."/>
            <person name="Baek C."/>
        </authorList>
    </citation>
    <scope>NUCLEOTIDE SEQUENCE [LARGE SCALE GENOMIC DNA]</scope>
    <source>
        <strain evidence="12">HYN0004</strain>
    </source>
</reference>
<evidence type="ECO:0000256" key="4">
    <source>
        <dbReference type="ARBA" id="ARBA00022692"/>
    </source>
</evidence>
<dbReference type="AlphaFoldDB" id="A0A2Z3HKC8"/>
<feature type="domain" description="TonB-dependent receptor-like beta-barrel" evidence="10">
    <location>
        <begin position="183"/>
        <end position="466"/>
    </location>
</feature>
<dbReference type="PANTHER" id="PTHR30069">
    <property type="entry name" value="TONB-DEPENDENT OUTER MEMBRANE RECEPTOR"/>
    <property type="match status" value="1"/>
</dbReference>
<name>A0A2Z3HKC8_9CAUL</name>
<evidence type="ECO:0000259" key="10">
    <source>
        <dbReference type="Pfam" id="PF00593"/>
    </source>
</evidence>
<keyword evidence="7" id="KW-0472">Membrane</keyword>
<evidence type="ECO:0000256" key="6">
    <source>
        <dbReference type="ARBA" id="ARBA00023077"/>
    </source>
</evidence>
<evidence type="ECO:0000256" key="8">
    <source>
        <dbReference type="ARBA" id="ARBA00023170"/>
    </source>
</evidence>
<sequence>MVQRLPGFSFDRGAAVRGLSGSGGNVLIDGEPPVSKNDSLEEILRRIPVSSVQRIDVVRGSAPGIDMQGRTVIANVIRKSSSGVKGAFVWTMWPIGDGRFFYGPRAEMQLRQGQRLIELSFVLGKGPNDTAGDGDRIRVDANGNTLIRSNIDFDAQGARRWLVGAFETPFAGGRLRLNAAYIGGEADSEYYDDILFPSVYREYQYFSEDRAQSEMGLRWNRRAGANQVDVVAFQQWNKTDNYSRFDSPTLSRLFLNTKDISETVSRVNLRRTVSPSLNLEAGVEGALNTLDSATSLKINTTVIPLPAANVRVEEKRGEVFGLAAWRVSPKLALEFGVRQEASTVTSTGDVELEKSLAFTKPRLTATWAPIDDLQVRGRIEREVTQLNFDDFVANNSVTQTGAVVAGNPDLSPMQAWVAELAVERRFLKQGVAIVTVRRWELKDVIDRAPVYLGNLVADAPANIGDGWRNEIQFSLSAPLDRLGLKQATLKAQVSLRETEVTDPTTGDPRPISSLLTFGAPPPISAVRETEWELHYTQDLPKLKSTWGFDIIGPYIDHYYRLSEIETQKSEISILIFGEWKARPDISLRVELQSLAKDTARVRDVWSGPRNTAPLQYRDFRNLQYDGAIQFRLRKTFG</sequence>
<dbReference type="Pfam" id="PF00593">
    <property type="entry name" value="TonB_dep_Rec_b-barrel"/>
    <property type="match status" value="1"/>
</dbReference>
<keyword evidence="5" id="KW-0732">Signal</keyword>
<accession>A0A2Z3HKC8</accession>
<dbReference type="InterPro" id="IPR039426">
    <property type="entry name" value="TonB-dep_rcpt-like"/>
</dbReference>
<evidence type="ECO:0000256" key="3">
    <source>
        <dbReference type="ARBA" id="ARBA00022452"/>
    </source>
</evidence>
<keyword evidence="12" id="KW-1185">Reference proteome</keyword>
<keyword evidence="6" id="KW-0798">TonB box</keyword>
<dbReference type="PANTHER" id="PTHR30069:SF29">
    <property type="entry name" value="HEMOGLOBIN AND HEMOGLOBIN-HAPTOGLOBIN-BINDING PROTEIN 1-RELATED"/>
    <property type="match status" value="1"/>
</dbReference>
<evidence type="ECO:0000256" key="7">
    <source>
        <dbReference type="ARBA" id="ARBA00023136"/>
    </source>
</evidence>
<evidence type="ECO:0000256" key="2">
    <source>
        <dbReference type="ARBA" id="ARBA00022448"/>
    </source>
</evidence>
<evidence type="ECO:0000313" key="11">
    <source>
        <dbReference type="EMBL" id="AWM76983.1"/>
    </source>
</evidence>
<dbReference type="InterPro" id="IPR000531">
    <property type="entry name" value="Beta-barrel_TonB"/>
</dbReference>
<keyword evidence="8 11" id="KW-0675">Receptor</keyword>
<keyword evidence="4" id="KW-0812">Transmembrane</keyword>
<proteinExistence type="predicted"/>
<dbReference type="KEGG" id="phb:HYN04_03960"/>
<evidence type="ECO:0000256" key="9">
    <source>
        <dbReference type="ARBA" id="ARBA00023237"/>
    </source>
</evidence>
<evidence type="ECO:0000256" key="1">
    <source>
        <dbReference type="ARBA" id="ARBA00004571"/>
    </source>
</evidence>
<protein>
    <submittedName>
        <fullName evidence="11">TonB-dependent receptor</fullName>
    </submittedName>
</protein>
<gene>
    <name evidence="11" type="ORF">HYN04_03960</name>
</gene>
<dbReference type="OrthoDB" id="7622322at2"/>
<keyword evidence="9" id="KW-0998">Cell outer membrane</keyword>
<dbReference type="EMBL" id="CP029479">
    <property type="protein sequence ID" value="AWM76983.1"/>
    <property type="molecule type" value="Genomic_DNA"/>
</dbReference>